<dbReference type="InterPro" id="IPR025288">
    <property type="entry name" value="DUF4080"/>
</dbReference>
<dbReference type="InterPro" id="IPR023404">
    <property type="entry name" value="rSAM_horseshoe"/>
</dbReference>
<accession>A0AAJ1MJF3</accession>
<comment type="cofactor">
    <cofactor evidence="1">
        <name>[4Fe-4S] cluster</name>
        <dbReference type="ChEBI" id="CHEBI:49883"/>
    </cofactor>
</comment>
<keyword evidence="2" id="KW-0949">S-adenosyl-L-methionine</keyword>
<reference evidence="7 8" key="1">
    <citation type="submission" date="2022-12" db="EMBL/GenBank/DDBJ databases">
        <title>Metagenome assembled genome from gulf of manar.</title>
        <authorList>
            <person name="Kohli P."/>
            <person name="Pk S."/>
            <person name="Venkata Ramana C."/>
            <person name="Sasikala C."/>
        </authorList>
    </citation>
    <scope>NUCLEOTIDE SEQUENCE [LARGE SCALE GENOMIC DNA]</scope>
    <source>
        <strain evidence="7">JB008</strain>
    </source>
</reference>
<dbReference type="PANTHER" id="PTHR43409:SF16">
    <property type="entry name" value="SLR0320 PROTEIN"/>
    <property type="match status" value="1"/>
</dbReference>
<dbReference type="PROSITE" id="PS51918">
    <property type="entry name" value="RADICAL_SAM"/>
    <property type="match status" value="1"/>
</dbReference>
<comment type="caution">
    <text evidence="7">The sequence shown here is derived from an EMBL/GenBank/DDBJ whole genome shotgun (WGS) entry which is preliminary data.</text>
</comment>
<proteinExistence type="predicted"/>
<dbReference type="InterPro" id="IPR007197">
    <property type="entry name" value="rSAM"/>
</dbReference>
<keyword evidence="3" id="KW-0479">Metal-binding</keyword>
<dbReference type="Proteomes" id="UP001221217">
    <property type="component" value="Unassembled WGS sequence"/>
</dbReference>
<dbReference type="InterPro" id="IPR006638">
    <property type="entry name" value="Elp3/MiaA/NifB-like_rSAM"/>
</dbReference>
<dbReference type="SMART" id="SM00729">
    <property type="entry name" value="Elp3"/>
    <property type="match status" value="1"/>
</dbReference>
<dbReference type="AlphaFoldDB" id="A0AAJ1MJF3"/>
<dbReference type="PANTHER" id="PTHR43409">
    <property type="entry name" value="ANAEROBIC MAGNESIUM-PROTOPORPHYRIN IX MONOMETHYL ESTER CYCLASE-RELATED"/>
    <property type="match status" value="1"/>
</dbReference>
<dbReference type="CDD" id="cd01335">
    <property type="entry name" value="Radical_SAM"/>
    <property type="match status" value="1"/>
</dbReference>
<keyword evidence="4" id="KW-0408">Iron</keyword>
<dbReference type="SUPFAM" id="SSF102114">
    <property type="entry name" value="Radical SAM enzymes"/>
    <property type="match status" value="1"/>
</dbReference>
<name>A0AAJ1MJF3_9SPIO</name>
<dbReference type="Pfam" id="PF04055">
    <property type="entry name" value="Radical_SAM"/>
    <property type="match status" value="1"/>
</dbReference>
<dbReference type="InterPro" id="IPR051198">
    <property type="entry name" value="BchE-like"/>
</dbReference>
<evidence type="ECO:0000313" key="7">
    <source>
        <dbReference type="EMBL" id="MDC7225721.1"/>
    </source>
</evidence>
<evidence type="ECO:0000256" key="1">
    <source>
        <dbReference type="ARBA" id="ARBA00001966"/>
    </source>
</evidence>
<dbReference type="GO" id="GO:0051536">
    <property type="term" value="F:iron-sulfur cluster binding"/>
    <property type="evidence" value="ECO:0007669"/>
    <property type="project" value="UniProtKB-KW"/>
</dbReference>
<dbReference type="EMBL" id="JAQQAL010000009">
    <property type="protein sequence ID" value="MDC7225721.1"/>
    <property type="molecule type" value="Genomic_DNA"/>
</dbReference>
<sequence length="556" mass="63133">MSKIILTSINARYSHTNLALLYLETAMSLKTDDCICQTIEWDINRPAHELLEKLAESGGSCFVFSAYIWNSVYLKTLLPDLGRLLPDAVICTGGPEAVHNKPDWLKVSGLDFILDGNAEDFAAELCRLQKPAEASVIRKQPSCFSSTVFPYTEDSLRQFKGRIIYYEASRGCMFNCSYCLSSVDNSPVEYRTAEQIISEISLLSRFRGTVKFVDRTFNARPAVSRLIWRHMASNPPAGCFHFELHPSLLQDEDFRLIESLKASSAQFEIGIQSTNENVLRKVNRTDKPVESFKNIARIIEMKKFHVHLDQIIGLPGDCPAAAAESIDRILSLRPDVFQPGFLKIIPGTPLAAEALSLGIISSTAPPYEVLQTPSYSFLQLSRFKRIARLINLLYNSGFYQHSLPVIINKTGGWYRLFSKLLEPEPSLSRTGWEYWGQMLFEIAEATQPGASVIKDLLRFDWCFYAKAQRYPAYIDYENTDEIYRKKTVACRKIGSLHPEIRKSELKRSIIFIPESEEPVNPADRAYLFVRTAGKLQKFPIEKNIRHSYCDSSPQQL</sequence>
<evidence type="ECO:0000259" key="6">
    <source>
        <dbReference type="PROSITE" id="PS51918"/>
    </source>
</evidence>
<evidence type="ECO:0000256" key="5">
    <source>
        <dbReference type="ARBA" id="ARBA00023014"/>
    </source>
</evidence>
<gene>
    <name evidence="7" type="ORF">PQJ61_03030</name>
</gene>
<dbReference type="GO" id="GO:0046872">
    <property type="term" value="F:metal ion binding"/>
    <property type="evidence" value="ECO:0007669"/>
    <property type="project" value="UniProtKB-KW"/>
</dbReference>
<dbReference type="Gene3D" id="3.80.30.20">
    <property type="entry name" value="tm_1862 like domain"/>
    <property type="match status" value="1"/>
</dbReference>
<protein>
    <submittedName>
        <fullName evidence="7">DUF4080 domain-containing protein</fullName>
    </submittedName>
</protein>
<evidence type="ECO:0000256" key="3">
    <source>
        <dbReference type="ARBA" id="ARBA00022723"/>
    </source>
</evidence>
<feature type="domain" description="Radical SAM core" evidence="6">
    <location>
        <begin position="158"/>
        <end position="393"/>
    </location>
</feature>
<dbReference type="SFLD" id="SFLDG01082">
    <property type="entry name" value="B12-binding_domain_containing"/>
    <property type="match status" value="1"/>
</dbReference>
<dbReference type="Pfam" id="PF13311">
    <property type="entry name" value="DUF4080"/>
    <property type="match status" value="1"/>
</dbReference>
<dbReference type="GO" id="GO:0005829">
    <property type="term" value="C:cytosol"/>
    <property type="evidence" value="ECO:0007669"/>
    <property type="project" value="TreeGrafter"/>
</dbReference>
<evidence type="ECO:0000313" key="8">
    <source>
        <dbReference type="Proteomes" id="UP001221217"/>
    </source>
</evidence>
<evidence type="ECO:0000256" key="2">
    <source>
        <dbReference type="ARBA" id="ARBA00022691"/>
    </source>
</evidence>
<dbReference type="InterPro" id="IPR058240">
    <property type="entry name" value="rSAM_sf"/>
</dbReference>
<organism evidence="7 8">
    <name type="scientific">Candidatus Thalassospirochaeta sargassi</name>
    <dbReference type="NCBI Taxonomy" id="3119039"/>
    <lineage>
        <taxon>Bacteria</taxon>
        <taxon>Pseudomonadati</taxon>
        <taxon>Spirochaetota</taxon>
        <taxon>Spirochaetia</taxon>
        <taxon>Spirochaetales</taxon>
        <taxon>Spirochaetaceae</taxon>
        <taxon>Candidatus Thalassospirochaeta</taxon>
    </lineage>
</organism>
<dbReference type="GO" id="GO:0003824">
    <property type="term" value="F:catalytic activity"/>
    <property type="evidence" value="ECO:0007669"/>
    <property type="project" value="InterPro"/>
</dbReference>
<keyword evidence="5" id="KW-0411">Iron-sulfur</keyword>
<dbReference type="SFLD" id="SFLDS00029">
    <property type="entry name" value="Radical_SAM"/>
    <property type="match status" value="1"/>
</dbReference>
<evidence type="ECO:0000256" key="4">
    <source>
        <dbReference type="ARBA" id="ARBA00023004"/>
    </source>
</evidence>